<dbReference type="OrthoDB" id="823504at2759"/>
<evidence type="ECO:0000313" key="6">
    <source>
        <dbReference type="Proteomes" id="UP000604046"/>
    </source>
</evidence>
<evidence type="ECO:0000256" key="1">
    <source>
        <dbReference type="ARBA" id="ARBA00022737"/>
    </source>
</evidence>
<sequence>MLKQLGADLSAVDWDGRRPAHEAASNGRAQVLCVLKEWGADLSAPNWWGDTPAHEAAQHGHVEALHTLRQLGVDLSAKGEEGRTPAHDAASNEHLEVLRALHALGADLSTKDECGKAPAHYAARHGQAEVLCVLKECGDDLSAPDWRGDTPAHAAAQHGQVETLRMLRKLGADLSAKNFLGDTPAQTAAIRGQEEALRVLKELGADLTQAHEDGRTPAHEAARHGHVEALRMLKNLGADLSAKNDKGDTPAQLAALCGQEEALRTLKELGADLTQAHAAVLQEENERDPEIFGLEIDIRSALAFEAAFQGDAEALRVLHRLGVDLSACKSEDGRKLAHVAARNGRTEVLRALHALGLDLSTRDGRGNTPAQYAARASQDEVLFTLRKLGAAGDLSGQAVGVALLSGRTAWIPVDDSDFCNFNRVKIRAEWQLGVHIERLVAPDGRFLAEWQTLAASGLPWKEQEVVLMASVQVPPHRHDATDESAHEAVAAGATPVTPEAFFQEEKDRSKGSPAGNCAEHAKVTKVPSSAAGSSSSRHPTVEGYPDHSSAGRLGVPLASVTTAHAQEQRGLHGARVQHSPGGTFLLVELGCDAITMLHAGVLMVMTANVFERHCPELQVLTNAAIPLPADAVMLGPILDLRPHSTYFDEPVLLIFPVCIGATKAWRSSDDGRWEHLTDAEFRAGHAILRLDHFCQVVVGTDGQAQAPILISCYMNDSFHAKWAITHAGCSRCAEAMQAAFQEELVLKNYRLCEEPLWAGVYGHMESLDLAWQWPEAPPEGPKGPKRIPKHLDPEPGSVNFERFPLVSKKWMASGHAVELFIQDHRDVRHCEFCLPDVPQTLLTALEAGEVYIRASSCRVEVSAESSEDSGSLSSPEPLVLEGWSGDAPRSTRELMESAAPKHKDKRRACRARTFTIRAFVRDASRYKVPAAEPTESTSDSQEAGPRPAFFSLRFDKGPVEQTARNVCGMLRERGCEVYIVEGSPEDFGKLVDRYLLRILQMKGVFVAFCTEDYGQCTGNSWATYRELRFAHAYDNDIEIMSLKMAEVYPPRPEHEDALALVTKVLHPGLTYTDCIGVSDEKVADKIEKRLRRPR</sequence>
<dbReference type="SUPFAM" id="SSF48403">
    <property type="entry name" value="Ankyrin repeat"/>
    <property type="match status" value="2"/>
</dbReference>
<keyword evidence="1" id="KW-0677">Repeat</keyword>
<feature type="region of interest" description="Disordered" evidence="4">
    <location>
        <begin position="504"/>
        <end position="549"/>
    </location>
</feature>
<feature type="repeat" description="ANK" evidence="3">
    <location>
        <begin position="332"/>
        <end position="364"/>
    </location>
</feature>
<feature type="repeat" description="ANK" evidence="3">
    <location>
        <begin position="81"/>
        <end position="113"/>
    </location>
</feature>
<evidence type="ECO:0000256" key="2">
    <source>
        <dbReference type="ARBA" id="ARBA00023043"/>
    </source>
</evidence>
<feature type="repeat" description="ANK" evidence="3">
    <location>
        <begin position="147"/>
        <end position="179"/>
    </location>
</feature>
<proteinExistence type="predicted"/>
<feature type="compositionally biased region" description="Basic and acidic residues" evidence="4">
    <location>
        <begin position="889"/>
        <end position="901"/>
    </location>
</feature>
<feature type="compositionally biased region" description="Low complexity" evidence="4">
    <location>
        <begin position="863"/>
        <end position="876"/>
    </location>
</feature>
<reference evidence="5" key="1">
    <citation type="submission" date="2021-02" db="EMBL/GenBank/DDBJ databases">
        <authorList>
            <person name="Dougan E. K."/>
            <person name="Rhodes N."/>
            <person name="Thang M."/>
            <person name="Chan C."/>
        </authorList>
    </citation>
    <scope>NUCLEOTIDE SEQUENCE</scope>
</reference>
<dbReference type="SMART" id="SM00248">
    <property type="entry name" value="ANK"/>
    <property type="match status" value="11"/>
</dbReference>
<dbReference type="Gene3D" id="1.25.40.20">
    <property type="entry name" value="Ankyrin repeat-containing domain"/>
    <property type="match status" value="4"/>
</dbReference>
<feature type="region of interest" description="Disordered" evidence="4">
    <location>
        <begin position="863"/>
        <end position="902"/>
    </location>
</feature>
<organism evidence="5 6">
    <name type="scientific">Symbiodinium natans</name>
    <dbReference type="NCBI Taxonomy" id="878477"/>
    <lineage>
        <taxon>Eukaryota</taxon>
        <taxon>Sar</taxon>
        <taxon>Alveolata</taxon>
        <taxon>Dinophyceae</taxon>
        <taxon>Suessiales</taxon>
        <taxon>Symbiodiniaceae</taxon>
        <taxon>Symbiodinium</taxon>
    </lineage>
</organism>
<accession>A0A812NNE8</accession>
<evidence type="ECO:0000256" key="4">
    <source>
        <dbReference type="SAM" id="MobiDB-lite"/>
    </source>
</evidence>
<evidence type="ECO:0000313" key="5">
    <source>
        <dbReference type="EMBL" id="CAE7300181.1"/>
    </source>
</evidence>
<dbReference type="Pfam" id="PF12796">
    <property type="entry name" value="Ank_2"/>
    <property type="match status" value="3"/>
</dbReference>
<feature type="repeat" description="ANK" evidence="3">
    <location>
        <begin position="114"/>
        <end position="146"/>
    </location>
</feature>
<feature type="repeat" description="ANK" evidence="3">
    <location>
        <begin position="246"/>
        <end position="278"/>
    </location>
</feature>
<feature type="repeat" description="ANK" evidence="3">
    <location>
        <begin position="213"/>
        <end position="245"/>
    </location>
</feature>
<name>A0A812NNE8_9DINO</name>
<keyword evidence="2 3" id="KW-0040">ANK repeat</keyword>
<dbReference type="PROSITE" id="PS50088">
    <property type="entry name" value="ANK_REPEAT"/>
    <property type="match status" value="9"/>
</dbReference>
<dbReference type="InterPro" id="IPR036770">
    <property type="entry name" value="Ankyrin_rpt-contain_sf"/>
</dbReference>
<feature type="repeat" description="ANK" evidence="3">
    <location>
        <begin position="48"/>
        <end position="80"/>
    </location>
</feature>
<keyword evidence="6" id="KW-1185">Reference proteome</keyword>
<feature type="repeat" description="ANK" evidence="3">
    <location>
        <begin position="180"/>
        <end position="212"/>
    </location>
</feature>
<dbReference type="PANTHER" id="PTHR24198">
    <property type="entry name" value="ANKYRIN REPEAT AND PROTEIN KINASE DOMAIN-CONTAINING PROTEIN"/>
    <property type="match status" value="1"/>
</dbReference>
<gene>
    <name evidence="5" type="primary">Ankrd28</name>
    <name evidence="5" type="ORF">SNAT2548_LOCUS15796</name>
</gene>
<dbReference type="Pfam" id="PF00023">
    <property type="entry name" value="Ank"/>
    <property type="match status" value="1"/>
</dbReference>
<dbReference type="EMBL" id="CAJNDS010002064">
    <property type="protein sequence ID" value="CAE7300181.1"/>
    <property type="molecule type" value="Genomic_DNA"/>
</dbReference>
<feature type="repeat" description="ANK" evidence="3">
    <location>
        <begin position="15"/>
        <end position="47"/>
    </location>
</feature>
<dbReference type="AlphaFoldDB" id="A0A812NNE8"/>
<protein>
    <submittedName>
        <fullName evidence="5">Ankrd28 protein</fullName>
    </submittedName>
</protein>
<dbReference type="PANTHER" id="PTHR24198:SF165">
    <property type="entry name" value="ANKYRIN REPEAT-CONTAINING PROTEIN-RELATED"/>
    <property type="match status" value="1"/>
</dbReference>
<dbReference type="InterPro" id="IPR002110">
    <property type="entry name" value="Ankyrin_rpt"/>
</dbReference>
<dbReference type="PROSITE" id="PS50297">
    <property type="entry name" value="ANK_REP_REGION"/>
    <property type="match status" value="6"/>
</dbReference>
<comment type="caution">
    <text evidence="5">The sequence shown here is derived from an EMBL/GenBank/DDBJ whole genome shotgun (WGS) entry which is preliminary data.</text>
</comment>
<evidence type="ECO:0000256" key="3">
    <source>
        <dbReference type="PROSITE-ProRule" id="PRU00023"/>
    </source>
</evidence>
<dbReference type="Proteomes" id="UP000604046">
    <property type="component" value="Unassembled WGS sequence"/>
</dbReference>